<keyword evidence="4 8" id="KW-0812">Transmembrane</keyword>
<dbReference type="SUPFAM" id="SSF82861">
    <property type="entry name" value="Mechanosensitive channel protein MscS (YggB), transmembrane region"/>
    <property type="match status" value="1"/>
</dbReference>
<dbReference type="PANTHER" id="PTHR30566">
    <property type="entry name" value="YNAI-RELATED MECHANOSENSITIVE ION CHANNEL"/>
    <property type="match status" value="1"/>
</dbReference>
<evidence type="ECO:0008006" key="14">
    <source>
        <dbReference type="Google" id="ProtNLM"/>
    </source>
</evidence>
<dbReference type="RefSeq" id="WP_197716727.1">
    <property type="nucleotide sequence ID" value="NZ_AP017928.1"/>
</dbReference>
<feature type="transmembrane region" description="Helical" evidence="8">
    <location>
        <begin position="461"/>
        <end position="486"/>
    </location>
</feature>
<dbReference type="InterPro" id="IPR006685">
    <property type="entry name" value="MscS_channel_2nd"/>
</dbReference>
<feature type="transmembrane region" description="Helical" evidence="8">
    <location>
        <begin position="572"/>
        <end position="594"/>
    </location>
</feature>
<gene>
    <name evidence="12" type="ORF">sS8_2013</name>
</gene>
<dbReference type="Pfam" id="PF21082">
    <property type="entry name" value="MS_channel_3rd"/>
    <property type="match status" value="1"/>
</dbReference>
<evidence type="ECO:0000256" key="4">
    <source>
        <dbReference type="ARBA" id="ARBA00022692"/>
    </source>
</evidence>
<dbReference type="Gene3D" id="3.30.70.100">
    <property type="match status" value="1"/>
</dbReference>
<evidence type="ECO:0000256" key="7">
    <source>
        <dbReference type="SAM" id="Coils"/>
    </source>
</evidence>
<feature type="coiled-coil region" evidence="7">
    <location>
        <begin position="189"/>
        <end position="310"/>
    </location>
</feature>
<dbReference type="InterPro" id="IPR023408">
    <property type="entry name" value="MscS_beta-dom_sf"/>
</dbReference>
<evidence type="ECO:0000256" key="5">
    <source>
        <dbReference type="ARBA" id="ARBA00022989"/>
    </source>
</evidence>
<sequence length="819" mass="92638">MLIFWAMSSAAAVETNPRSAGEPETVKPQVSAEQALSRADRIKAGKRETATAIAAVQRVLGEAPDTDGKTALNRRLEVLKQLDVVFERQFAVQQEIDALAVEERKYREAAKTLETGDGPVPLSELDTAAAELGAQKARLPGLEAAVDQAGVQLKQARTEWAEKQNAPGAFGDESDAARNSFSDDARVQLSRWESRLTEEMLRLRELSLEREKRKLSAAESSVEMLERRLSLLTDRVRFTEEELGERLQQIEKEELELARELRRTDGQQIANESRLHEARQRMANASLEKLAELTEEVEARRLAKESMEAKISGLNRRGELLKMWKTVWQRRHAVINGIGRPAEWIQWKEEAVDALATLQKEGRAVILLLQHWKQQLISIENKLSDSEHDSGNSGRWLDQQRQSAQSLLDHLREQDAYVEKTRRLLQKLVESVNNRTEHQSWRELAELVLDTEFNGNRVRDWVLAVISVSGLFSLLVIVRNFLIGALQRYLERRRNALVGEFFAGVGRTRTVFLFMVSVFASTLLLHLDSTLSSVIRRLTIVALLFQVSTWVSYFLRVWVFDYLGRKTKRDQTSLGVLSIFHSLSQLAVWSLALLLALQSFGINVTALAAGLGIGGVAVALALQRILGDLFSSLSIAFDKPFVAGDFIIFDDLLGTVEHIGIKTTRIRSLHGEQIICGNSDLLNARIRNFKRMRERRVAFDIRIVYHTPYEKLVKVPALLRSAVEGQADVRFDRAHFKAYGEFSLEFEVVYYVLSADYNDYMNAQQAINLMIYESFQKEGLQFALPVRSLYLQGMPQAGEATLPSIEPGEEKVPAQFRAR</sequence>
<keyword evidence="13" id="KW-1185">Reference proteome</keyword>
<evidence type="ECO:0000259" key="11">
    <source>
        <dbReference type="Pfam" id="PF21088"/>
    </source>
</evidence>
<evidence type="ECO:0000256" key="6">
    <source>
        <dbReference type="ARBA" id="ARBA00023136"/>
    </source>
</evidence>
<dbReference type="SUPFAM" id="SSF50182">
    <property type="entry name" value="Sm-like ribonucleoproteins"/>
    <property type="match status" value="1"/>
</dbReference>
<dbReference type="KEGG" id="mmai:sS8_2013"/>
<evidence type="ECO:0000256" key="8">
    <source>
        <dbReference type="SAM" id="Phobius"/>
    </source>
</evidence>
<evidence type="ECO:0000313" key="12">
    <source>
        <dbReference type="EMBL" id="BBA33967.1"/>
    </source>
</evidence>
<dbReference type="InterPro" id="IPR011014">
    <property type="entry name" value="MscS_channel_TM-2"/>
</dbReference>
<evidence type="ECO:0000259" key="10">
    <source>
        <dbReference type="Pfam" id="PF21082"/>
    </source>
</evidence>
<protein>
    <recommendedName>
        <fullName evidence="14">MscS Mechanosensitive ion channel</fullName>
    </recommendedName>
</protein>
<reference evidence="12 13" key="1">
    <citation type="submission" date="2016-12" db="EMBL/GenBank/DDBJ databases">
        <title>Genome sequencing of Methylocaldum marinum.</title>
        <authorList>
            <person name="Takeuchi M."/>
            <person name="Kamagata Y."/>
            <person name="Hiraoka S."/>
            <person name="Oshima K."/>
            <person name="Hattori M."/>
            <person name="Iwasaki W."/>
        </authorList>
    </citation>
    <scope>NUCLEOTIDE SEQUENCE [LARGE SCALE GENOMIC DNA]</scope>
    <source>
        <strain evidence="12 13">S8</strain>
    </source>
</reference>
<dbReference type="GO" id="GO:0005886">
    <property type="term" value="C:plasma membrane"/>
    <property type="evidence" value="ECO:0007669"/>
    <property type="project" value="UniProtKB-SubCell"/>
</dbReference>
<dbReference type="InterPro" id="IPR049278">
    <property type="entry name" value="MS_channel_C"/>
</dbReference>
<dbReference type="InterPro" id="IPR049142">
    <property type="entry name" value="MS_channel_1st"/>
</dbReference>
<proteinExistence type="inferred from homology"/>
<keyword evidence="5 8" id="KW-1133">Transmembrane helix</keyword>
<dbReference type="PANTHER" id="PTHR30566:SF25">
    <property type="entry name" value="INNER MEMBRANE PROTEIN"/>
    <property type="match status" value="1"/>
</dbReference>
<comment type="similarity">
    <text evidence="2">Belongs to the MscS (TC 1.A.23) family.</text>
</comment>
<dbReference type="Pfam" id="PF21088">
    <property type="entry name" value="MS_channel_1st"/>
    <property type="match status" value="1"/>
</dbReference>
<evidence type="ECO:0000256" key="3">
    <source>
        <dbReference type="ARBA" id="ARBA00022475"/>
    </source>
</evidence>
<feature type="transmembrane region" description="Helical" evidence="8">
    <location>
        <begin position="600"/>
        <end position="622"/>
    </location>
</feature>
<feature type="transmembrane region" description="Helical" evidence="8">
    <location>
        <begin position="539"/>
        <end position="560"/>
    </location>
</feature>
<feature type="domain" description="Mechanosensitive ion channel MscS C-terminal" evidence="10">
    <location>
        <begin position="697"/>
        <end position="782"/>
    </location>
</feature>
<dbReference type="EMBL" id="AP017928">
    <property type="protein sequence ID" value="BBA33967.1"/>
    <property type="molecule type" value="Genomic_DNA"/>
</dbReference>
<dbReference type="AlphaFoldDB" id="A0A250KQU6"/>
<dbReference type="GO" id="GO:0008381">
    <property type="term" value="F:mechanosensitive monoatomic ion channel activity"/>
    <property type="evidence" value="ECO:0007669"/>
    <property type="project" value="UniProtKB-ARBA"/>
</dbReference>
<evidence type="ECO:0000256" key="2">
    <source>
        <dbReference type="ARBA" id="ARBA00008017"/>
    </source>
</evidence>
<feature type="domain" description="Mechanosensitive ion channel transmembrane helices 2/3" evidence="11">
    <location>
        <begin position="587"/>
        <end position="623"/>
    </location>
</feature>
<organism evidence="12 13">
    <name type="scientific">Methylocaldum marinum</name>
    <dbReference type="NCBI Taxonomy" id="1432792"/>
    <lineage>
        <taxon>Bacteria</taxon>
        <taxon>Pseudomonadati</taxon>
        <taxon>Pseudomonadota</taxon>
        <taxon>Gammaproteobacteria</taxon>
        <taxon>Methylococcales</taxon>
        <taxon>Methylococcaceae</taxon>
        <taxon>Methylocaldum</taxon>
    </lineage>
</organism>
<evidence type="ECO:0000259" key="9">
    <source>
        <dbReference type="Pfam" id="PF00924"/>
    </source>
</evidence>
<dbReference type="Gene3D" id="2.30.30.60">
    <property type="match status" value="1"/>
</dbReference>
<keyword evidence="7" id="KW-0175">Coiled coil</keyword>
<dbReference type="SUPFAM" id="SSF82689">
    <property type="entry name" value="Mechanosensitive channel protein MscS (YggB), C-terminal domain"/>
    <property type="match status" value="1"/>
</dbReference>
<comment type="subcellular location">
    <subcellularLocation>
        <location evidence="1">Cell membrane</location>
        <topology evidence="1">Multi-pass membrane protein</topology>
    </subcellularLocation>
</comment>
<dbReference type="Proteomes" id="UP000266313">
    <property type="component" value="Chromosome"/>
</dbReference>
<evidence type="ECO:0000256" key="1">
    <source>
        <dbReference type="ARBA" id="ARBA00004651"/>
    </source>
</evidence>
<accession>A0A250KQU6</accession>
<dbReference type="InterPro" id="IPR010920">
    <property type="entry name" value="LSM_dom_sf"/>
</dbReference>
<dbReference type="Gene3D" id="1.10.287.1260">
    <property type="match status" value="1"/>
</dbReference>
<keyword evidence="3" id="KW-1003">Cell membrane</keyword>
<evidence type="ECO:0000313" key="13">
    <source>
        <dbReference type="Proteomes" id="UP000266313"/>
    </source>
</evidence>
<dbReference type="Pfam" id="PF00924">
    <property type="entry name" value="MS_channel_2nd"/>
    <property type="match status" value="1"/>
</dbReference>
<feature type="domain" description="Mechanosensitive ion channel MscS" evidence="9">
    <location>
        <begin position="625"/>
        <end position="691"/>
    </location>
</feature>
<keyword evidence="6 8" id="KW-0472">Membrane</keyword>
<name>A0A250KQU6_9GAMM</name>
<dbReference type="InterPro" id="IPR011066">
    <property type="entry name" value="MscS_channel_C_sf"/>
</dbReference>